<organism evidence="2 3">
    <name type="scientific">Clostridium homopropionicum DSM 5847</name>
    <dbReference type="NCBI Taxonomy" id="1121318"/>
    <lineage>
        <taxon>Bacteria</taxon>
        <taxon>Bacillati</taxon>
        <taxon>Bacillota</taxon>
        <taxon>Clostridia</taxon>
        <taxon>Eubacteriales</taxon>
        <taxon>Clostridiaceae</taxon>
        <taxon>Clostridium</taxon>
    </lineage>
</organism>
<dbReference type="EMBL" id="LHUR01000021">
    <property type="protein sequence ID" value="KOA20018.1"/>
    <property type="molecule type" value="Genomic_DNA"/>
</dbReference>
<accession>A0A0L6ZB37</accession>
<evidence type="ECO:0000313" key="3">
    <source>
        <dbReference type="Proteomes" id="UP000037043"/>
    </source>
</evidence>
<comment type="caution">
    <text evidence="2">The sequence shown here is derived from an EMBL/GenBank/DDBJ whole genome shotgun (WGS) entry which is preliminary data.</text>
</comment>
<gene>
    <name evidence="2" type="ORF">CLHOM_15830</name>
</gene>
<dbReference type="PATRIC" id="fig|1121318.3.peg.1592"/>
<name>A0A0L6ZB37_9CLOT</name>
<protein>
    <recommendedName>
        <fullName evidence="4">DUF2992 family protein</fullName>
    </recommendedName>
</protein>
<dbReference type="STRING" id="36844.SAMN04488501_11257"/>
<dbReference type="Pfam" id="PF11208">
    <property type="entry name" value="DUF2992"/>
    <property type="match status" value="1"/>
</dbReference>
<reference evidence="3" key="1">
    <citation type="submission" date="2015-08" db="EMBL/GenBank/DDBJ databases">
        <title>Genome sequence of the strict anaerobe Clostridium homopropionicum LuHBu1 (DSM 5847T).</title>
        <authorList>
            <person name="Poehlein A."/>
            <person name="Beck M."/>
            <person name="Schiel-Bengelsdorf B."/>
            <person name="Bengelsdorf F.R."/>
            <person name="Daniel R."/>
            <person name="Duerre P."/>
        </authorList>
    </citation>
    <scope>NUCLEOTIDE SEQUENCE [LARGE SCALE GENOMIC DNA]</scope>
    <source>
        <strain evidence="3">DSM 5847</strain>
    </source>
</reference>
<dbReference type="RefSeq" id="WP_052221145.1">
    <property type="nucleotide sequence ID" value="NZ_LHUR01000021.1"/>
</dbReference>
<keyword evidence="3" id="KW-1185">Reference proteome</keyword>
<evidence type="ECO:0000313" key="2">
    <source>
        <dbReference type="EMBL" id="KOA20018.1"/>
    </source>
</evidence>
<keyword evidence="1" id="KW-0175">Coiled coil</keyword>
<evidence type="ECO:0008006" key="4">
    <source>
        <dbReference type="Google" id="ProtNLM"/>
    </source>
</evidence>
<dbReference type="PIRSF" id="PIRSF021328">
    <property type="entry name" value="UCP021328"/>
    <property type="match status" value="1"/>
</dbReference>
<proteinExistence type="predicted"/>
<sequence length="136" mass="16332">MNIKLTIFFEEPFWVGVFERTDGEMLQTARVVFGSEPKDYEVYEFILKNFYKLNFSIPNKIQIVKQKTVNPKRLKRIIKKETSSKGLGTKAQQTIKLDYEKRKEECKKLSKEKREELEKIKFKKRQVKKKEKKKGH</sequence>
<feature type="coiled-coil region" evidence="1">
    <location>
        <begin position="96"/>
        <end position="133"/>
    </location>
</feature>
<dbReference type="Proteomes" id="UP000037043">
    <property type="component" value="Unassembled WGS sequence"/>
</dbReference>
<evidence type="ECO:0000256" key="1">
    <source>
        <dbReference type="SAM" id="Coils"/>
    </source>
</evidence>
<dbReference type="AlphaFoldDB" id="A0A0L6ZB37"/>
<dbReference type="InterPro" id="IPR016787">
    <property type="entry name" value="UCP021328"/>
</dbReference>